<gene>
    <name evidence="8" type="ORF">CARUB_v10012888mg</name>
</gene>
<name>R0I0B9_9BRAS</name>
<evidence type="ECO:0000256" key="5">
    <source>
        <dbReference type="SAM" id="Coils"/>
    </source>
</evidence>
<evidence type="ECO:0000256" key="3">
    <source>
        <dbReference type="ARBA" id="ARBA00022664"/>
    </source>
</evidence>
<protein>
    <recommendedName>
        <fullName evidence="7">Pre-mRNA polyadenylation factor Fip1 domain-containing protein</fullName>
    </recommendedName>
</protein>
<dbReference type="Proteomes" id="UP000029121">
    <property type="component" value="Unassembled WGS sequence"/>
</dbReference>
<dbReference type="GO" id="GO:0005634">
    <property type="term" value="C:nucleus"/>
    <property type="evidence" value="ECO:0007669"/>
    <property type="project" value="UniProtKB-SubCell"/>
</dbReference>
<feature type="compositionally biased region" description="Basic and acidic residues" evidence="6">
    <location>
        <begin position="462"/>
        <end position="471"/>
    </location>
</feature>
<dbReference type="InterPro" id="IPR044976">
    <property type="entry name" value="FIPS5/FIPS3-like"/>
</dbReference>
<dbReference type="InterPro" id="IPR007854">
    <property type="entry name" value="Fip1_dom"/>
</dbReference>
<accession>R0I0B9</accession>
<evidence type="ECO:0000259" key="7">
    <source>
        <dbReference type="Pfam" id="PF05182"/>
    </source>
</evidence>
<dbReference type="eggNOG" id="KOG1049">
    <property type="taxonomic scope" value="Eukaryota"/>
</dbReference>
<feature type="region of interest" description="Disordered" evidence="6">
    <location>
        <begin position="255"/>
        <end position="477"/>
    </location>
</feature>
<evidence type="ECO:0000256" key="6">
    <source>
        <dbReference type="SAM" id="MobiDB-lite"/>
    </source>
</evidence>
<proteinExistence type="inferred from homology"/>
<comment type="subcellular location">
    <subcellularLocation>
        <location evidence="1">Nucleus</location>
    </subcellularLocation>
</comment>
<comment type="similarity">
    <text evidence="2">Belongs to the FIP1 family.</text>
</comment>
<feature type="region of interest" description="Disordered" evidence="6">
    <location>
        <begin position="984"/>
        <end position="1010"/>
    </location>
</feature>
<evidence type="ECO:0000256" key="2">
    <source>
        <dbReference type="ARBA" id="ARBA00007459"/>
    </source>
</evidence>
<feature type="compositionally biased region" description="Polar residues" evidence="6">
    <location>
        <begin position="294"/>
        <end position="309"/>
    </location>
</feature>
<dbReference type="AlphaFoldDB" id="R0I0B9"/>
<feature type="compositionally biased region" description="Basic and acidic residues" evidence="6">
    <location>
        <begin position="266"/>
        <end position="276"/>
    </location>
</feature>
<dbReference type="STRING" id="81985.R0I0B9"/>
<evidence type="ECO:0000256" key="1">
    <source>
        <dbReference type="ARBA" id="ARBA00004123"/>
    </source>
</evidence>
<feature type="domain" description="Pre-mRNA polyadenylation factor Fip1" evidence="7">
    <location>
        <begin position="167"/>
        <end position="204"/>
    </location>
</feature>
<evidence type="ECO:0000313" key="9">
    <source>
        <dbReference type="Proteomes" id="UP000029121"/>
    </source>
</evidence>
<dbReference type="KEGG" id="crb:17893418"/>
<dbReference type="Pfam" id="PF05182">
    <property type="entry name" value="Fip1"/>
    <property type="match status" value="1"/>
</dbReference>
<keyword evidence="3" id="KW-0507">mRNA processing</keyword>
<feature type="compositionally biased region" description="Polar residues" evidence="6">
    <location>
        <begin position="330"/>
        <end position="340"/>
    </location>
</feature>
<keyword evidence="9" id="KW-1185">Reference proteome</keyword>
<dbReference type="GO" id="GO:0006397">
    <property type="term" value="P:mRNA processing"/>
    <property type="evidence" value="ECO:0007669"/>
    <property type="project" value="UniProtKB-KW"/>
</dbReference>
<dbReference type="PANTHER" id="PTHR36884:SF4">
    <property type="entry name" value="FIP1[III]-LIKE PROTEIN"/>
    <property type="match status" value="1"/>
</dbReference>
<feature type="compositionally biased region" description="Basic residues" evidence="6">
    <location>
        <begin position="1001"/>
        <end position="1010"/>
    </location>
</feature>
<dbReference type="EMBL" id="KB870807">
    <property type="protein sequence ID" value="EOA29793.1"/>
    <property type="molecule type" value="Genomic_DNA"/>
</dbReference>
<feature type="compositionally biased region" description="Basic and acidic residues" evidence="6">
    <location>
        <begin position="341"/>
        <end position="352"/>
    </location>
</feature>
<feature type="compositionally biased region" description="Basic and acidic residues" evidence="6">
    <location>
        <begin position="394"/>
        <end position="425"/>
    </location>
</feature>
<dbReference type="PANTHER" id="PTHR36884">
    <property type="entry name" value="FIP1[III]-LIKE PROTEIN"/>
    <property type="match status" value="1"/>
</dbReference>
<feature type="coiled-coil region" evidence="5">
    <location>
        <begin position="952"/>
        <end position="979"/>
    </location>
</feature>
<sequence length="1010" mass="117475">MESTDDDFGEVYVDDKVQASDAFAGDVGFVKSSEEWECATNSGEDMGFEGSLKPDSEGEIQKSGVVAKGLSPCDDDACAVNLTEESEYSDSDSDDDLKIVLQDDDSKAACVFNTNNAANAVEASKTCSFQRRWTGYAAANHASIDPSLGMSQCGYSFSNLWSRTPFDVNYDVFEKKPWRNHGTNTSDFFNFGLNEQTWKDYCKPLGRAIEVGGGTLERIPSVDMRRPRESDPDVVIQIPVTNDVEEISIMTPEKARSLNITSNEASRSEGSHKDLNSVDDSPTDETFVGCQDDNAGSFSGEQSPPTENCCSRELTPFDKEMVEDEKEESFSNSDEPNPSSVEKESSLGDRIRLSPTSSCSIGKNEESDDYDTESLKDSATDEQREVSTPPRQPRLAEHEEISIQRGERSGTMDSRHGRSHEESSKKHYGRAGYAEHVRIKHSIVKDASPTPDPGRGRRVRSRHESLYHDSNKNWQNGPLVTLERDETEGKGFHYSNREKRHDRLYPSVDHARHREQRFGWRSNNKESSLGRCFDHSNRYNCETRHTKYTSYSSFDLNQRNSRSNFKEEDDRYGWHQCERKYVHERSPVRAYENNKERNGYDWPREPYYEDFIPSTDMDYRYQSKYPSEYAIRNLKQNPENDLHCRRRDDYDYNLHRHRFEDECHRESRIPYDREMRSFAEVERREYQGYKRHEELSEIEKRRRYTHDWHLDRFVSEEDGYTCRTQDAWPSQSLSLRDSWYTNEAKGNFWRDEIRDFRTVEAYESQNDQFHKTAPRDGCTQNRGRSDNVSIKDRLKYDDGWVCPDRGSYKLADDIQYSMTEVTHSEHPSYTDEILPGDIRIPRHNRMAIKQRSGYLKSHEYIHGIDERHHISKRLRGDGHAFIKRQDPVDLAGRQGKVSNQSKRGFSNGQDMIEQQDREKSGKIIYRSEEKAVKNQYINDKEEGEIIEEEMQVKVVEIDKERIQESLKKMEKRRERFKETKLARTVEATFESQTEPSNQQRPARKRRWCAS</sequence>
<evidence type="ECO:0000256" key="4">
    <source>
        <dbReference type="ARBA" id="ARBA00023242"/>
    </source>
</evidence>
<feature type="compositionally biased region" description="Polar residues" evidence="6">
    <location>
        <begin position="989"/>
        <end position="1000"/>
    </location>
</feature>
<evidence type="ECO:0000313" key="8">
    <source>
        <dbReference type="EMBL" id="EOA29793.1"/>
    </source>
</evidence>
<organism evidence="8 9">
    <name type="scientific">Capsella rubella</name>
    <dbReference type="NCBI Taxonomy" id="81985"/>
    <lineage>
        <taxon>Eukaryota</taxon>
        <taxon>Viridiplantae</taxon>
        <taxon>Streptophyta</taxon>
        <taxon>Embryophyta</taxon>
        <taxon>Tracheophyta</taxon>
        <taxon>Spermatophyta</taxon>
        <taxon>Magnoliopsida</taxon>
        <taxon>eudicotyledons</taxon>
        <taxon>Gunneridae</taxon>
        <taxon>Pentapetalae</taxon>
        <taxon>rosids</taxon>
        <taxon>malvids</taxon>
        <taxon>Brassicales</taxon>
        <taxon>Brassicaceae</taxon>
        <taxon>Camelineae</taxon>
        <taxon>Capsella</taxon>
    </lineage>
</organism>
<reference evidence="9" key="1">
    <citation type="journal article" date="2013" name="Nat. Genet.">
        <title>The Capsella rubella genome and the genomic consequences of rapid mating system evolution.</title>
        <authorList>
            <person name="Slotte T."/>
            <person name="Hazzouri K.M."/>
            <person name="Agren J.A."/>
            <person name="Koenig D."/>
            <person name="Maumus F."/>
            <person name="Guo Y.L."/>
            <person name="Steige K."/>
            <person name="Platts A.E."/>
            <person name="Escobar J.S."/>
            <person name="Newman L.K."/>
            <person name="Wang W."/>
            <person name="Mandakova T."/>
            <person name="Vello E."/>
            <person name="Smith L.M."/>
            <person name="Henz S.R."/>
            <person name="Steffen J."/>
            <person name="Takuno S."/>
            <person name="Brandvain Y."/>
            <person name="Coop G."/>
            <person name="Andolfatto P."/>
            <person name="Hu T.T."/>
            <person name="Blanchette M."/>
            <person name="Clark R.M."/>
            <person name="Quesneville H."/>
            <person name="Nordborg M."/>
            <person name="Gaut B.S."/>
            <person name="Lysak M.A."/>
            <person name="Jenkins J."/>
            <person name="Grimwood J."/>
            <person name="Chapman J."/>
            <person name="Prochnik S."/>
            <person name="Shu S."/>
            <person name="Rokhsar D."/>
            <person name="Schmutz J."/>
            <person name="Weigel D."/>
            <person name="Wright S.I."/>
        </authorList>
    </citation>
    <scope>NUCLEOTIDE SEQUENCE [LARGE SCALE GENOMIC DNA]</scope>
    <source>
        <strain evidence="9">cv. Monte Gargano</strain>
    </source>
</reference>
<keyword evidence="4" id="KW-0539">Nucleus</keyword>
<keyword evidence="5" id="KW-0175">Coiled coil</keyword>
<feature type="compositionally biased region" description="Basic and acidic residues" evidence="6">
    <location>
        <begin position="373"/>
        <end position="385"/>
    </location>
</feature>
<dbReference type="OrthoDB" id="1917198at2759"/>